<dbReference type="AntiFam" id="ANF00041">
    <property type="entry name" value="Antisense to RNaseP"/>
</dbReference>
<feature type="region of interest" description="Disordered" evidence="1">
    <location>
        <begin position="1"/>
        <end position="40"/>
    </location>
</feature>
<name>A0A3B0YBJ9_9ZZZZ</name>
<reference evidence="2" key="1">
    <citation type="submission" date="2018-06" db="EMBL/GenBank/DDBJ databases">
        <authorList>
            <person name="Zhirakovskaya E."/>
        </authorList>
    </citation>
    <scope>NUCLEOTIDE SEQUENCE</scope>
</reference>
<gene>
    <name evidence="2" type="ORF">MNBD_GAMMA13-752</name>
</gene>
<dbReference type="AlphaFoldDB" id="A0A3B0YBJ9"/>
<accession>A0A3B0YBJ9</accession>
<dbReference type="AntiFam" id="ANF00045">
    <property type="entry name" value="Antisense to RNaseP"/>
</dbReference>
<evidence type="ECO:0000313" key="2">
    <source>
        <dbReference type="EMBL" id="VAW74190.1"/>
    </source>
</evidence>
<evidence type="ECO:0000256" key="1">
    <source>
        <dbReference type="SAM" id="MobiDB-lite"/>
    </source>
</evidence>
<dbReference type="EMBL" id="UOFK01000056">
    <property type="protein sequence ID" value="VAW74190.1"/>
    <property type="molecule type" value="Genomic_DNA"/>
</dbReference>
<protein>
    <submittedName>
        <fullName evidence="2">Uncharacterized protein</fullName>
    </submittedName>
</protein>
<organism evidence="2">
    <name type="scientific">hydrothermal vent metagenome</name>
    <dbReference type="NCBI Taxonomy" id="652676"/>
    <lineage>
        <taxon>unclassified sequences</taxon>
        <taxon>metagenomes</taxon>
        <taxon>ecological metagenomes</taxon>
    </lineage>
</organism>
<proteinExistence type="predicted"/>
<sequence>MESKVKLAYKPGSVEDSHSSGTPVAERLKRPTREQRGPRQCSPIWSCSGWGLPCHRCCQRRGALLPHHFTLTGAYALRRYIFCGTFRRLSPPRRYLAPCPMEPGLSSMTEITAAARPASSDIIRVLQRDDNRNESCTGISSQVAAKSERLMALNQAY</sequence>
<feature type="compositionally biased region" description="Basic and acidic residues" evidence="1">
    <location>
        <begin position="26"/>
        <end position="37"/>
    </location>
</feature>